<evidence type="ECO:0000313" key="7">
    <source>
        <dbReference type="Proteomes" id="UP000189137"/>
    </source>
</evidence>
<sequence>MSYKHMTLDRLKELILIDRLDIFYRSTDWRKLRKKALERDNNECQICKEKKKVSKAECVHHIKEIKEYPSEALKLNNLTSLCNLCHNEIHEKILKINQEKKKKFFSEERW</sequence>
<dbReference type="Pfam" id="PF01844">
    <property type="entry name" value="HNH"/>
    <property type="match status" value="1"/>
</dbReference>
<dbReference type="Proteomes" id="UP000189137">
    <property type="component" value="Unassembled WGS sequence"/>
</dbReference>
<evidence type="ECO:0000256" key="4">
    <source>
        <dbReference type="ARBA" id="ARBA00040194"/>
    </source>
</evidence>
<evidence type="ECO:0000313" key="6">
    <source>
        <dbReference type="EMBL" id="SJS39557.1"/>
    </source>
</evidence>
<dbReference type="EMBL" id="FUPS01000006">
    <property type="protein sequence ID" value="SJS39557.1"/>
    <property type="molecule type" value="Genomic_DNA"/>
</dbReference>
<dbReference type="InterPro" id="IPR002711">
    <property type="entry name" value="HNH"/>
</dbReference>
<dbReference type="GO" id="GO:0004519">
    <property type="term" value="F:endonuclease activity"/>
    <property type="evidence" value="ECO:0007669"/>
    <property type="project" value="UniProtKB-KW"/>
</dbReference>
<reference evidence="6 7" key="1">
    <citation type="submission" date="2017-02" db="EMBL/GenBank/DDBJ databases">
        <authorList>
            <consortium name="Pathogen Informatics"/>
        </authorList>
    </citation>
    <scope>NUCLEOTIDE SEQUENCE [LARGE SCALE GENOMIC DNA]</scope>
    <source>
        <strain evidence="6 7">VRECD0157</strain>
    </source>
</reference>
<proteinExistence type="inferred from homology"/>
<organism evidence="6 7">
    <name type="scientific">Clostridioides difficile</name>
    <name type="common">Peptoclostridium difficile</name>
    <dbReference type="NCBI Taxonomy" id="1496"/>
    <lineage>
        <taxon>Bacteria</taxon>
        <taxon>Bacillati</taxon>
        <taxon>Bacillota</taxon>
        <taxon>Clostridia</taxon>
        <taxon>Peptostreptococcales</taxon>
        <taxon>Peptostreptococcaceae</taxon>
        <taxon>Clostridioides</taxon>
    </lineage>
</organism>
<accession>A0A9X8RIY7</accession>
<protein>
    <recommendedName>
        <fullName evidence="4">Putative HNH nuclease YajD</fullName>
    </recommendedName>
</protein>
<dbReference type="GO" id="GO:0016787">
    <property type="term" value="F:hydrolase activity"/>
    <property type="evidence" value="ECO:0007669"/>
    <property type="project" value="UniProtKB-KW"/>
</dbReference>
<evidence type="ECO:0000256" key="3">
    <source>
        <dbReference type="ARBA" id="ARBA00038412"/>
    </source>
</evidence>
<comment type="similarity">
    <text evidence="3">Belongs to the HNH nuclease family.</text>
</comment>
<evidence type="ECO:0000259" key="5">
    <source>
        <dbReference type="SMART" id="SM00507"/>
    </source>
</evidence>
<dbReference type="Gene3D" id="1.10.30.50">
    <property type="match status" value="1"/>
</dbReference>
<dbReference type="GO" id="GO:0005829">
    <property type="term" value="C:cytosol"/>
    <property type="evidence" value="ECO:0007669"/>
    <property type="project" value="TreeGrafter"/>
</dbReference>
<keyword evidence="1" id="KW-0540">Nuclease</keyword>
<name>A0A9X8RIY7_CLODI</name>
<dbReference type="InterPro" id="IPR003615">
    <property type="entry name" value="HNH_nuc"/>
</dbReference>
<dbReference type="SMART" id="SM00507">
    <property type="entry name" value="HNHc"/>
    <property type="match status" value="1"/>
</dbReference>
<dbReference type="AlphaFoldDB" id="A0A9X8RIY7"/>
<dbReference type="CDD" id="cd00085">
    <property type="entry name" value="HNHc"/>
    <property type="match status" value="1"/>
</dbReference>
<keyword evidence="2" id="KW-0378">Hydrolase</keyword>
<dbReference type="GO" id="GO:0008270">
    <property type="term" value="F:zinc ion binding"/>
    <property type="evidence" value="ECO:0007669"/>
    <property type="project" value="InterPro"/>
</dbReference>
<feature type="domain" description="HNH nuclease" evidence="5">
    <location>
        <begin position="31"/>
        <end position="87"/>
    </location>
</feature>
<evidence type="ECO:0000256" key="1">
    <source>
        <dbReference type="ARBA" id="ARBA00022722"/>
    </source>
</evidence>
<dbReference type="GO" id="GO:0003676">
    <property type="term" value="F:nucleic acid binding"/>
    <property type="evidence" value="ECO:0007669"/>
    <property type="project" value="InterPro"/>
</dbReference>
<gene>
    <name evidence="6" type="ORF">SAMEA3375112_01974</name>
</gene>
<keyword evidence="6" id="KW-0255">Endonuclease</keyword>
<evidence type="ECO:0000256" key="2">
    <source>
        <dbReference type="ARBA" id="ARBA00022801"/>
    </source>
</evidence>
<dbReference type="RefSeq" id="WP_021378998.1">
    <property type="nucleotide sequence ID" value="NZ_BIUU01000043.1"/>
</dbReference>
<dbReference type="PANTHER" id="PTHR41286">
    <property type="entry name" value="HNH NUCLEASE YAJD-RELATED"/>
    <property type="match status" value="1"/>
</dbReference>
<comment type="caution">
    <text evidence="6">The sequence shown here is derived from an EMBL/GenBank/DDBJ whole genome shotgun (WGS) entry which is preliminary data.</text>
</comment>
<dbReference type="PANTHER" id="PTHR41286:SF1">
    <property type="entry name" value="HNH NUCLEASE YAJD-RELATED"/>
    <property type="match status" value="1"/>
</dbReference>